<dbReference type="EMBL" id="CADIKM010000116">
    <property type="protein sequence ID" value="CAB3808045.1"/>
    <property type="molecule type" value="Genomic_DNA"/>
</dbReference>
<proteinExistence type="predicted"/>
<evidence type="ECO:0000313" key="1">
    <source>
        <dbReference type="EMBL" id="CAB3808045.1"/>
    </source>
</evidence>
<sequence>MTLPSAASFTSWVPTTVAPRTVRSRSARIATASPDTVLATPIFACVRCAVSVVERWTKLPRLDSTEVLLSCASRPSSIVTLPLAAIVAAPLPFATSWVAPAVNDEPVSVTLPLPSVRAWSPASGSTAASVALPPAEKRVPTACWSSA</sequence>
<keyword evidence="2" id="KW-1185">Reference proteome</keyword>
<name>A0A6S7BPB3_9BURK</name>
<dbReference type="AlphaFoldDB" id="A0A6S7BPB3"/>
<reference evidence="1 2" key="1">
    <citation type="submission" date="2020-04" db="EMBL/GenBank/DDBJ databases">
        <authorList>
            <person name="De Canck E."/>
        </authorList>
    </citation>
    <scope>NUCLEOTIDE SEQUENCE [LARGE SCALE GENOMIC DNA]</scope>
    <source>
        <strain evidence="1 2">LMG 28138</strain>
    </source>
</reference>
<evidence type="ECO:0000313" key="2">
    <source>
        <dbReference type="Proteomes" id="UP000494115"/>
    </source>
</evidence>
<organism evidence="1 2">
    <name type="scientific">Pararobbsia alpina</name>
    <dbReference type="NCBI Taxonomy" id="621374"/>
    <lineage>
        <taxon>Bacteria</taxon>
        <taxon>Pseudomonadati</taxon>
        <taxon>Pseudomonadota</taxon>
        <taxon>Betaproteobacteria</taxon>
        <taxon>Burkholderiales</taxon>
        <taxon>Burkholderiaceae</taxon>
        <taxon>Pararobbsia</taxon>
    </lineage>
</organism>
<accession>A0A6S7BPB3</accession>
<protein>
    <submittedName>
        <fullName evidence="1">Uncharacterized protein</fullName>
    </submittedName>
</protein>
<dbReference type="Proteomes" id="UP000494115">
    <property type="component" value="Unassembled WGS sequence"/>
</dbReference>
<gene>
    <name evidence="1" type="ORF">LMG28138_05995</name>
</gene>